<gene>
    <name evidence="3" type="ORF">Rsub_02510</name>
</gene>
<dbReference type="OrthoDB" id="1879at2759"/>
<name>A0A2V0NQ93_9CHLO</name>
<organism evidence="3 4">
    <name type="scientific">Raphidocelis subcapitata</name>
    <dbReference type="NCBI Taxonomy" id="307507"/>
    <lineage>
        <taxon>Eukaryota</taxon>
        <taxon>Viridiplantae</taxon>
        <taxon>Chlorophyta</taxon>
        <taxon>core chlorophytes</taxon>
        <taxon>Chlorophyceae</taxon>
        <taxon>CS clade</taxon>
        <taxon>Sphaeropleales</taxon>
        <taxon>Selenastraceae</taxon>
        <taxon>Raphidocelis</taxon>
    </lineage>
</organism>
<evidence type="ECO:0000313" key="3">
    <source>
        <dbReference type="EMBL" id="GBF89806.1"/>
    </source>
</evidence>
<dbReference type="EMBL" id="BDRX01000013">
    <property type="protein sequence ID" value="GBF89806.1"/>
    <property type="molecule type" value="Genomic_DNA"/>
</dbReference>
<feature type="domain" description="RNA helicase aquarius N-terminal" evidence="2">
    <location>
        <begin position="56"/>
        <end position="284"/>
    </location>
</feature>
<dbReference type="Pfam" id="PF16399">
    <property type="entry name" value="Aquarius_N_1st"/>
    <property type="match status" value="1"/>
</dbReference>
<dbReference type="Proteomes" id="UP000247498">
    <property type="component" value="Unassembled WGS sequence"/>
</dbReference>
<reference evidence="3 4" key="1">
    <citation type="journal article" date="2018" name="Sci. Rep.">
        <title>Raphidocelis subcapitata (=Pseudokirchneriella subcapitata) provides an insight into genome evolution and environmental adaptations in the Sphaeropleales.</title>
        <authorList>
            <person name="Suzuki S."/>
            <person name="Yamaguchi H."/>
            <person name="Nakajima N."/>
            <person name="Kawachi M."/>
        </authorList>
    </citation>
    <scope>NUCLEOTIDE SEQUENCE [LARGE SCALE GENOMIC DNA]</scope>
    <source>
        <strain evidence="3 4">NIES-35</strain>
    </source>
</reference>
<evidence type="ECO:0000259" key="2">
    <source>
        <dbReference type="Pfam" id="PF16399"/>
    </source>
</evidence>
<evidence type="ECO:0000313" key="4">
    <source>
        <dbReference type="Proteomes" id="UP000247498"/>
    </source>
</evidence>
<feature type="compositionally biased region" description="Low complexity" evidence="1">
    <location>
        <begin position="351"/>
        <end position="368"/>
    </location>
</feature>
<accession>A0A2V0NQ93</accession>
<dbReference type="STRING" id="307507.A0A2V0NQ93"/>
<dbReference type="AlphaFoldDB" id="A0A2V0NQ93"/>
<feature type="compositionally biased region" description="Basic and acidic residues" evidence="1">
    <location>
        <begin position="1"/>
        <end position="16"/>
    </location>
</feature>
<dbReference type="InParanoid" id="A0A2V0NQ93"/>
<keyword evidence="4" id="KW-1185">Reference proteome</keyword>
<feature type="region of interest" description="Disordered" evidence="1">
    <location>
        <begin position="298"/>
        <end position="387"/>
    </location>
</feature>
<feature type="region of interest" description="Disordered" evidence="1">
    <location>
        <begin position="1"/>
        <end position="47"/>
    </location>
</feature>
<feature type="compositionally biased region" description="Acidic residues" evidence="1">
    <location>
        <begin position="321"/>
        <end position="347"/>
    </location>
</feature>
<dbReference type="InterPro" id="IPR032174">
    <property type="entry name" value="Aquarius_N"/>
</dbReference>
<feature type="compositionally biased region" description="Low complexity" evidence="1">
    <location>
        <begin position="298"/>
        <end position="311"/>
    </location>
</feature>
<sequence>MAPKKEGPPKKKDGARPAKKARPTSVQDVVTAGKKGPGGPKAGRGPLTLQEIEKDRITQLAAKHWAPKPGVKPPPFDPAVVEGLYKSELGGGRPRGAPVKRVMLLEVSQYLEDYLWPNFDPEASGPAHVMSIVVMVNQKFREGVPAWTCFHTREDVFPGFIRRVLELRSPGGPPLQQHERTAFVLFVTNVFASLEDEMVRAQALRLVSLPLWHALSAGRLQLELHAQPALAKRWKALAKKEAKAAKEAAAKGGGAAAGHAPAPARPEAAFIPGLIDELLDGLAAADAVLASAAAAAAGGQANGGPAPMEGVQGAGAGEEAVGGEEEDGEEEEEEEESSGDESDEEKEEGQQEQQQQDAAATAEGAAAVCLPPAPRRRRGRRRRRGHV</sequence>
<evidence type="ECO:0000256" key="1">
    <source>
        <dbReference type="SAM" id="MobiDB-lite"/>
    </source>
</evidence>
<protein>
    <recommendedName>
        <fullName evidence="2">RNA helicase aquarius N-terminal domain-containing protein</fullName>
    </recommendedName>
</protein>
<comment type="caution">
    <text evidence="3">The sequence shown here is derived from an EMBL/GenBank/DDBJ whole genome shotgun (WGS) entry which is preliminary data.</text>
</comment>
<proteinExistence type="predicted"/>
<feature type="compositionally biased region" description="Basic residues" evidence="1">
    <location>
        <begin position="374"/>
        <end position="387"/>
    </location>
</feature>